<evidence type="ECO:0000313" key="8">
    <source>
        <dbReference type="EMBL" id="PVX30030.1"/>
    </source>
</evidence>
<dbReference type="AlphaFoldDB" id="A0A2U0SFB8"/>
<dbReference type="GO" id="GO:0005524">
    <property type="term" value="F:ATP binding"/>
    <property type="evidence" value="ECO:0007669"/>
    <property type="project" value="UniProtKB-KW"/>
</dbReference>
<keyword evidence="7" id="KW-0067">ATP-binding</keyword>
<sequence>MVQSAFDSAANDDSPYGRAAHLHGRMQAISCYDRAIAVESGIDLELLVRDELRAFQFGYAPGIMVEGPEVRLRPDTGRFVALALHELATNSIKFGMLGRSGPDAALRVTWAFRNDGLELAWQESGVAVLATLPARRKGFGQTLIEDILPRHLGAASRFALVPGGVECAILLPAQTFGI</sequence>
<gene>
    <name evidence="8" type="ORF">DD559_12405</name>
</gene>
<dbReference type="EMBL" id="QENQ01000001">
    <property type="protein sequence ID" value="PVX30030.1"/>
    <property type="molecule type" value="Genomic_DNA"/>
</dbReference>
<accession>A0A2U0SFB8</accession>
<evidence type="ECO:0000256" key="3">
    <source>
        <dbReference type="ARBA" id="ARBA00022553"/>
    </source>
</evidence>
<keyword evidence="9" id="KW-1185">Reference proteome</keyword>
<dbReference type="PANTHER" id="PTHR41523">
    <property type="entry name" value="TWO-COMPONENT SYSTEM SENSOR PROTEIN"/>
    <property type="match status" value="1"/>
</dbReference>
<dbReference type="InterPro" id="IPR036890">
    <property type="entry name" value="HATPase_C_sf"/>
</dbReference>
<name>A0A2U0SFB8_9SPHN</name>
<keyword evidence="3" id="KW-0597">Phosphoprotein</keyword>
<keyword evidence="5" id="KW-0547">Nucleotide-binding</keyword>
<reference evidence="8 9" key="1">
    <citation type="submission" date="2018-05" db="EMBL/GenBank/DDBJ databases">
        <title>Description of Sphingomonas pokkalii sp nov, isolated from the rhizosphere of saline tolerant pokkali rice and its draft genome analysis.</title>
        <authorList>
            <person name="Menon R."/>
            <person name="Kumari S."/>
            <person name="Rameshkumar N."/>
        </authorList>
    </citation>
    <scope>NUCLEOTIDE SEQUENCE [LARGE SCALE GENOMIC DNA]</scope>
    <source>
        <strain evidence="8 9">L3B27</strain>
    </source>
</reference>
<evidence type="ECO:0000256" key="5">
    <source>
        <dbReference type="ARBA" id="ARBA00022741"/>
    </source>
</evidence>
<dbReference type="GO" id="GO:0004673">
    <property type="term" value="F:protein histidine kinase activity"/>
    <property type="evidence" value="ECO:0007669"/>
    <property type="project" value="UniProtKB-EC"/>
</dbReference>
<dbReference type="PANTHER" id="PTHR41523:SF7">
    <property type="entry name" value="HISTIDINE KINASE"/>
    <property type="match status" value="1"/>
</dbReference>
<dbReference type="Gene3D" id="3.30.565.10">
    <property type="entry name" value="Histidine kinase-like ATPase, C-terminal domain"/>
    <property type="match status" value="1"/>
</dbReference>
<protein>
    <recommendedName>
        <fullName evidence="2">histidine kinase</fullName>
        <ecNumber evidence="2">2.7.13.3</ecNumber>
    </recommendedName>
</protein>
<dbReference type="Proteomes" id="UP000245890">
    <property type="component" value="Unassembled WGS sequence"/>
</dbReference>
<keyword evidence="6" id="KW-0418">Kinase</keyword>
<evidence type="ECO:0000313" key="9">
    <source>
        <dbReference type="Proteomes" id="UP000245890"/>
    </source>
</evidence>
<evidence type="ECO:0000256" key="6">
    <source>
        <dbReference type="ARBA" id="ARBA00022777"/>
    </source>
</evidence>
<evidence type="ECO:0000256" key="7">
    <source>
        <dbReference type="ARBA" id="ARBA00022840"/>
    </source>
</evidence>
<comment type="catalytic activity">
    <reaction evidence="1">
        <text>ATP + protein L-histidine = ADP + protein N-phospho-L-histidine.</text>
        <dbReference type="EC" id="2.7.13.3"/>
    </reaction>
</comment>
<dbReference type="OrthoDB" id="9816309at2"/>
<comment type="caution">
    <text evidence="8">The sequence shown here is derived from an EMBL/GenBank/DDBJ whole genome shotgun (WGS) entry which is preliminary data.</text>
</comment>
<organism evidence="8 9">
    <name type="scientific">Sphingomonas pokkalii</name>
    <dbReference type="NCBI Taxonomy" id="2175090"/>
    <lineage>
        <taxon>Bacteria</taxon>
        <taxon>Pseudomonadati</taxon>
        <taxon>Pseudomonadota</taxon>
        <taxon>Alphaproteobacteria</taxon>
        <taxon>Sphingomonadales</taxon>
        <taxon>Sphingomonadaceae</taxon>
        <taxon>Sphingomonas</taxon>
    </lineage>
</organism>
<evidence type="ECO:0000256" key="2">
    <source>
        <dbReference type="ARBA" id="ARBA00012438"/>
    </source>
</evidence>
<evidence type="ECO:0000256" key="4">
    <source>
        <dbReference type="ARBA" id="ARBA00022679"/>
    </source>
</evidence>
<proteinExistence type="predicted"/>
<dbReference type="EC" id="2.7.13.3" evidence="2"/>
<evidence type="ECO:0000256" key="1">
    <source>
        <dbReference type="ARBA" id="ARBA00000085"/>
    </source>
</evidence>
<keyword evidence="4" id="KW-0808">Transferase</keyword>